<sequence>MSSGHLDRVGVGVAAVVIREGAVLLVQRRFHGGGSWSTPGGYLEPGESPEAAAVRETFEETGLETVDPVVSAISNDIHPDGKHNVTFWVTAAPAPDTTEADARLADPDETMAVGWFPLGSLPEPIYLSFQNYLDGATLTITGPGTSPPWHRSGPDQPTT</sequence>
<dbReference type="Gene3D" id="3.90.79.10">
    <property type="entry name" value="Nucleoside Triphosphate Pyrophosphohydrolase"/>
    <property type="match status" value="1"/>
</dbReference>
<dbReference type="InterPro" id="IPR000086">
    <property type="entry name" value="NUDIX_hydrolase_dom"/>
</dbReference>
<dbReference type="InterPro" id="IPR015797">
    <property type="entry name" value="NUDIX_hydrolase-like_dom_sf"/>
</dbReference>
<dbReference type="PROSITE" id="PS00893">
    <property type="entry name" value="NUDIX_BOX"/>
    <property type="match status" value="1"/>
</dbReference>
<name>A0A6J4UB95_9BACT</name>
<dbReference type="PANTHER" id="PTHR43046:SF14">
    <property type="entry name" value="MUTT_NUDIX FAMILY PROTEIN"/>
    <property type="match status" value="1"/>
</dbReference>
<dbReference type="PRINTS" id="PR00502">
    <property type="entry name" value="NUDIXFAMILY"/>
</dbReference>
<dbReference type="PROSITE" id="PS51462">
    <property type="entry name" value="NUDIX"/>
    <property type="match status" value="1"/>
</dbReference>
<dbReference type="InterPro" id="IPR020476">
    <property type="entry name" value="Nudix_hydrolase"/>
</dbReference>
<keyword evidence="2 3" id="KW-0378">Hydrolase</keyword>
<evidence type="ECO:0000256" key="3">
    <source>
        <dbReference type="RuleBase" id="RU003476"/>
    </source>
</evidence>
<dbReference type="EMBL" id="CADCWH010000045">
    <property type="protein sequence ID" value="CAA9543054.1"/>
    <property type="molecule type" value="Genomic_DNA"/>
</dbReference>
<dbReference type="PANTHER" id="PTHR43046">
    <property type="entry name" value="GDP-MANNOSE MANNOSYL HYDROLASE"/>
    <property type="match status" value="1"/>
</dbReference>
<dbReference type="InterPro" id="IPR020084">
    <property type="entry name" value="NUDIX_hydrolase_CS"/>
</dbReference>
<dbReference type="CDD" id="cd04678">
    <property type="entry name" value="NUDIX_MTH2_Nudt15"/>
    <property type="match status" value="1"/>
</dbReference>
<accession>A0A6J4UB95</accession>
<evidence type="ECO:0000313" key="5">
    <source>
        <dbReference type="EMBL" id="CAA9543054.1"/>
    </source>
</evidence>
<evidence type="ECO:0000256" key="2">
    <source>
        <dbReference type="ARBA" id="ARBA00022801"/>
    </source>
</evidence>
<evidence type="ECO:0000259" key="4">
    <source>
        <dbReference type="PROSITE" id="PS51462"/>
    </source>
</evidence>
<feature type="domain" description="Nudix hydrolase" evidence="4">
    <location>
        <begin position="8"/>
        <end position="137"/>
    </location>
</feature>
<protein>
    <recommendedName>
        <fullName evidence="4">Nudix hydrolase domain-containing protein</fullName>
    </recommendedName>
</protein>
<comment type="similarity">
    <text evidence="3">Belongs to the Nudix hydrolase family.</text>
</comment>
<evidence type="ECO:0000256" key="1">
    <source>
        <dbReference type="ARBA" id="ARBA00001946"/>
    </source>
</evidence>
<comment type="cofactor">
    <cofactor evidence="1">
        <name>Mg(2+)</name>
        <dbReference type="ChEBI" id="CHEBI:18420"/>
    </cofactor>
</comment>
<proteinExistence type="inferred from homology"/>
<gene>
    <name evidence="5" type="ORF">AVDCRST_MAG70-276</name>
</gene>
<dbReference type="AlphaFoldDB" id="A0A6J4UB95"/>
<reference evidence="5" key="1">
    <citation type="submission" date="2020-02" db="EMBL/GenBank/DDBJ databases">
        <authorList>
            <person name="Meier V. D."/>
        </authorList>
    </citation>
    <scope>NUCLEOTIDE SEQUENCE</scope>
    <source>
        <strain evidence="5">AVDCRST_MAG70</strain>
    </source>
</reference>
<organism evidence="5">
    <name type="scientific">uncultured Thermomicrobiales bacterium</name>
    <dbReference type="NCBI Taxonomy" id="1645740"/>
    <lineage>
        <taxon>Bacteria</taxon>
        <taxon>Pseudomonadati</taxon>
        <taxon>Thermomicrobiota</taxon>
        <taxon>Thermomicrobia</taxon>
        <taxon>Thermomicrobiales</taxon>
        <taxon>environmental samples</taxon>
    </lineage>
</organism>
<dbReference type="SUPFAM" id="SSF55811">
    <property type="entry name" value="Nudix"/>
    <property type="match status" value="1"/>
</dbReference>
<dbReference type="GO" id="GO:0016787">
    <property type="term" value="F:hydrolase activity"/>
    <property type="evidence" value="ECO:0007669"/>
    <property type="project" value="UniProtKB-KW"/>
</dbReference>
<dbReference type="Pfam" id="PF00293">
    <property type="entry name" value="NUDIX"/>
    <property type="match status" value="1"/>
</dbReference>